<evidence type="ECO:0000256" key="2">
    <source>
        <dbReference type="ARBA" id="ARBA00008569"/>
    </source>
</evidence>
<evidence type="ECO:0000256" key="11">
    <source>
        <dbReference type="ARBA" id="ARBA00049202"/>
    </source>
</evidence>
<evidence type="ECO:0000256" key="1">
    <source>
        <dbReference type="ARBA" id="ARBA00004797"/>
    </source>
</evidence>
<evidence type="ECO:0000313" key="15">
    <source>
        <dbReference type="Proteomes" id="UP001217089"/>
    </source>
</evidence>
<dbReference type="EMBL" id="JARBDR010000214">
    <property type="protein sequence ID" value="KAJ8319130.1"/>
    <property type="molecule type" value="Genomic_DNA"/>
</dbReference>
<evidence type="ECO:0000256" key="12">
    <source>
        <dbReference type="SAM" id="MobiDB-lite"/>
    </source>
</evidence>
<organism evidence="14 15">
    <name type="scientific">Tegillarca granosa</name>
    <name type="common">Malaysian cockle</name>
    <name type="synonym">Anadara granosa</name>
    <dbReference type="NCBI Taxonomy" id="220873"/>
    <lineage>
        <taxon>Eukaryota</taxon>
        <taxon>Metazoa</taxon>
        <taxon>Spiralia</taxon>
        <taxon>Lophotrochozoa</taxon>
        <taxon>Mollusca</taxon>
        <taxon>Bivalvia</taxon>
        <taxon>Autobranchia</taxon>
        <taxon>Pteriomorphia</taxon>
        <taxon>Arcoida</taxon>
        <taxon>Arcoidea</taxon>
        <taxon>Arcidae</taxon>
        <taxon>Tegillarca</taxon>
    </lineage>
</organism>
<dbReference type="PANTHER" id="PTHR48418:SF1">
    <property type="entry name" value="TRNA WYBUTOSINE-SYNTHESIZING PROTEIN 3"/>
    <property type="match status" value="1"/>
</dbReference>
<keyword evidence="8" id="KW-0819">tRNA processing</keyword>
<dbReference type="Gene3D" id="3.30.1960.10">
    <property type="entry name" value="tRNA wybutosine-synthesizing-like"/>
    <property type="match status" value="1"/>
</dbReference>
<dbReference type="InterPro" id="IPR036602">
    <property type="entry name" value="tRNA_yW-synthesising-like_sf"/>
</dbReference>
<protein>
    <recommendedName>
        <fullName evidence="4">tRNA wybutosine-synthesizing protein 3 homolog</fullName>
        <ecNumber evidence="3">2.1.1.282</ecNumber>
    </recommendedName>
    <alternativeName>
        <fullName evidence="10">tRNA(Phe) 7-((3-amino-3-carboxypropyl)-4-demethylwyosine(37)-N(4))-methyltransferase</fullName>
    </alternativeName>
</protein>
<evidence type="ECO:0000256" key="10">
    <source>
        <dbReference type="ARBA" id="ARBA00030554"/>
    </source>
</evidence>
<comment type="catalytic activity">
    <reaction evidence="11">
        <text>4-demethyl-7-[(3S)-3-amino-3-carboxypropyl]wyosine(37) in tRNA(Phe) + S-adenosyl-L-methionine = 7-[(3S)-3-amino-3-carboxypropyl]wyosine(37) in tRNA(Phe) + S-adenosyl-L-homocysteine + H(+)</text>
        <dbReference type="Rhea" id="RHEA:36635"/>
        <dbReference type="Rhea" id="RHEA-COMP:10378"/>
        <dbReference type="Rhea" id="RHEA-COMP:10379"/>
        <dbReference type="ChEBI" id="CHEBI:15378"/>
        <dbReference type="ChEBI" id="CHEBI:57856"/>
        <dbReference type="ChEBI" id="CHEBI:59789"/>
        <dbReference type="ChEBI" id="CHEBI:73543"/>
        <dbReference type="ChEBI" id="CHEBI:73550"/>
        <dbReference type="EC" id="2.1.1.282"/>
    </reaction>
</comment>
<feature type="region of interest" description="Disordered" evidence="12">
    <location>
        <begin position="205"/>
        <end position="248"/>
    </location>
</feature>
<evidence type="ECO:0000256" key="4">
    <source>
        <dbReference type="ARBA" id="ARBA00016536"/>
    </source>
</evidence>
<keyword evidence="6" id="KW-0808">Transferase</keyword>
<evidence type="ECO:0000259" key="13">
    <source>
        <dbReference type="Pfam" id="PF02676"/>
    </source>
</evidence>
<dbReference type="SUPFAM" id="SSF111278">
    <property type="entry name" value="SSo0622-like"/>
    <property type="match status" value="1"/>
</dbReference>
<evidence type="ECO:0000256" key="5">
    <source>
        <dbReference type="ARBA" id="ARBA00022603"/>
    </source>
</evidence>
<dbReference type="EC" id="2.1.1.282" evidence="3"/>
<evidence type="ECO:0000313" key="14">
    <source>
        <dbReference type="EMBL" id="KAJ8319130.1"/>
    </source>
</evidence>
<evidence type="ECO:0000256" key="7">
    <source>
        <dbReference type="ARBA" id="ARBA00022691"/>
    </source>
</evidence>
<comment type="function">
    <text evidence="9">Probable S-adenosyl-L-methionine-dependent methyltransferase that acts as a component of the wybutosine biosynthesis pathway. Wybutosine is a hyper modified guanosine with a tricyclic base found at the 3'-position adjacent to the anticodon of eukaryotic phenylalanine tRNA.</text>
</comment>
<feature type="compositionally biased region" description="Basic and acidic residues" evidence="12">
    <location>
        <begin position="225"/>
        <end position="242"/>
    </location>
</feature>
<comment type="caution">
    <text evidence="14">The sequence shown here is derived from an EMBL/GenBank/DDBJ whole genome shotgun (WGS) entry which is preliminary data.</text>
</comment>
<keyword evidence="15" id="KW-1185">Reference proteome</keyword>
<sequence length="262" mass="29598">MDVFVKQKANALNGVDLSRKGSVDSPIQPLIEYINNESDYFTTSSCSGRIIVFDDVKPTDPSSKGDRDIYVKKKGCKWLFTSHDMVAHQEVVSSLDDVTGDAVFKFEPFVLHVQCKSLQRAQQMLGIAVASGFRNSGISIGNKGKILVAVRSTHTMEVPLTQNGNLLVTKEYIQFLVDLANKKMKENLRRIDRFFVTLRSRNEEENKTETNIENANKKPKKQKEKTKCVSDMGDKQKEKETQDESESEDLVKCFLFSEEAVT</sequence>
<proteinExistence type="inferred from homology"/>
<comment type="pathway">
    <text evidence="1">tRNA modification; wybutosine-tRNA(Phe) biosynthesis.</text>
</comment>
<comment type="similarity">
    <text evidence="2">Belongs to the TYW3 family.</text>
</comment>
<evidence type="ECO:0000256" key="8">
    <source>
        <dbReference type="ARBA" id="ARBA00022694"/>
    </source>
</evidence>
<dbReference type="Proteomes" id="UP001217089">
    <property type="component" value="Unassembled WGS sequence"/>
</dbReference>
<dbReference type="Pfam" id="PF02676">
    <property type="entry name" value="TYW3"/>
    <property type="match status" value="1"/>
</dbReference>
<gene>
    <name evidence="14" type="ORF">KUTeg_004221</name>
</gene>
<evidence type="ECO:0000256" key="6">
    <source>
        <dbReference type="ARBA" id="ARBA00022679"/>
    </source>
</evidence>
<evidence type="ECO:0000256" key="9">
    <source>
        <dbReference type="ARBA" id="ARBA00025378"/>
    </source>
</evidence>
<keyword evidence="5" id="KW-0489">Methyltransferase</keyword>
<accession>A0ABQ9FPE8</accession>
<evidence type="ECO:0000256" key="3">
    <source>
        <dbReference type="ARBA" id="ARBA00012750"/>
    </source>
</evidence>
<reference evidence="14 15" key="1">
    <citation type="submission" date="2022-12" db="EMBL/GenBank/DDBJ databases">
        <title>Chromosome-level genome of Tegillarca granosa.</title>
        <authorList>
            <person name="Kim J."/>
        </authorList>
    </citation>
    <scope>NUCLEOTIDE SEQUENCE [LARGE SCALE GENOMIC DNA]</scope>
    <source>
        <strain evidence="14">Teg-2019</strain>
        <tissue evidence="14">Adductor muscle</tissue>
    </source>
</reference>
<feature type="domain" description="tRNA wybutosine-synthesizing protein" evidence="13">
    <location>
        <begin position="8"/>
        <end position="199"/>
    </location>
</feature>
<dbReference type="InterPro" id="IPR003827">
    <property type="entry name" value="tRNA_yW-synthesising"/>
</dbReference>
<name>A0ABQ9FPE8_TEGGR</name>
<dbReference type="PANTHER" id="PTHR48418">
    <property type="entry name" value="TRNA WYBUTOSINE-SYNTHESIZING PROTEIN 3"/>
    <property type="match status" value="1"/>
</dbReference>
<keyword evidence="7" id="KW-0949">S-adenosyl-L-methionine</keyword>